<dbReference type="Proteomes" id="UP000266441">
    <property type="component" value="Unassembled WGS sequence"/>
</dbReference>
<evidence type="ECO:0000313" key="2">
    <source>
        <dbReference type="EMBL" id="RIH62788.1"/>
    </source>
</evidence>
<dbReference type="OrthoDB" id="1047698at2"/>
<dbReference type="PANTHER" id="PTHR39200:SF1">
    <property type="entry name" value="AUTO-TRANSPORTER ADHESIN HEAD GIN DOMAIN-CONTAINING PROTEIN-RELATED"/>
    <property type="match status" value="1"/>
</dbReference>
<sequence>MMYQKFPKSGRLIFTLLFLVSVVFSFEARGQNSGRESKTYETGEFNHLFLEGAFSVQLIQGRQSSLVVEASDGRAFDYLEVTNNDGLLHLHVDRKPFDLTKITLLVTFENLEYLHIFGGIRLDTHGYLDLDDLTLLLEGGAKVDLKVKARRVDVENKGGVLCELSGVAESLDVRLAGAGHINAGELKARDVDFKIEGVGTGRVFATETLYARINGAGKVKYRGNPEVTQEIEGLGSVSRE</sequence>
<gene>
    <name evidence="2" type="ORF">D1164_23070</name>
</gene>
<keyword evidence="3" id="KW-1185">Reference proteome</keyword>
<protein>
    <submittedName>
        <fullName evidence="2">DUF2807 domain-containing protein</fullName>
    </submittedName>
</protein>
<dbReference type="EMBL" id="QWET01000037">
    <property type="protein sequence ID" value="RIH62788.1"/>
    <property type="molecule type" value="Genomic_DNA"/>
</dbReference>
<accession>A0A399CUH6</accession>
<dbReference type="RefSeq" id="WP_119352269.1">
    <property type="nucleotide sequence ID" value="NZ_QWET01000037.1"/>
</dbReference>
<dbReference type="Pfam" id="PF10988">
    <property type="entry name" value="DUF2807"/>
    <property type="match status" value="1"/>
</dbReference>
<dbReference type="AlphaFoldDB" id="A0A399CUH6"/>
<organism evidence="2 3">
    <name type="scientific">Mariniphaga sediminis</name>
    <dbReference type="NCBI Taxonomy" id="1628158"/>
    <lineage>
        <taxon>Bacteria</taxon>
        <taxon>Pseudomonadati</taxon>
        <taxon>Bacteroidota</taxon>
        <taxon>Bacteroidia</taxon>
        <taxon>Marinilabiliales</taxon>
        <taxon>Prolixibacteraceae</taxon>
        <taxon>Mariniphaga</taxon>
    </lineage>
</organism>
<dbReference type="PANTHER" id="PTHR39200">
    <property type="entry name" value="HYPOTHETICAL EXPORTED PROTEIN"/>
    <property type="match status" value="1"/>
</dbReference>
<name>A0A399CUH6_9BACT</name>
<dbReference type="InterPro" id="IPR021255">
    <property type="entry name" value="DUF2807"/>
</dbReference>
<evidence type="ECO:0000259" key="1">
    <source>
        <dbReference type="Pfam" id="PF10988"/>
    </source>
</evidence>
<proteinExistence type="predicted"/>
<feature type="domain" description="Putative auto-transporter adhesin head GIN" evidence="1">
    <location>
        <begin position="45"/>
        <end position="225"/>
    </location>
</feature>
<dbReference type="Gene3D" id="2.160.20.120">
    <property type="match status" value="1"/>
</dbReference>
<reference evidence="2 3" key="1">
    <citation type="journal article" date="2015" name="Int. J. Syst. Evol. Microbiol.">
        <title>Mariniphaga sediminis sp. nov., isolated from coastal sediment.</title>
        <authorList>
            <person name="Wang F.Q."/>
            <person name="Shen Q.Y."/>
            <person name="Chen G.J."/>
            <person name="Du Z.J."/>
        </authorList>
    </citation>
    <scope>NUCLEOTIDE SEQUENCE [LARGE SCALE GENOMIC DNA]</scope>
    <source>
        <strain evidence="2 3">SY21</strain>
    </source>
</reference>
<evidence type="ECO:0000313" key="3">
    <source>
        <dbReference type="Proteomes" id="UP000266441"/>
    </source>
</evidence>
<comment type="caution">
    <text evidence="2">The sequence shown here is derived from an EMBL/GenBank/DDBJ whole genome shotgun (WGS) entry which is preliminary data.</text>
</comment>